<sequence length="147" mass="17000">MKVGVISDTHNVLREEVLDYLKDCDYIIHAGDVCQVEIMERLNQIAKTFVVAGNNDKALDLPKDLEIELGEILIYVVHDKLDIPKNMNHVNLIIYGHSHKYEYEEREGIKYLNPGGCGRRRFSLPLTMAILHLNDNHIEIEKIDLQY</sequence>
<dbReference type="AlphaFoldDB" id="A0A9X5APG5"/>
<protein>
    <recommendedName>
        <fullName evidence="2">Phosphoesterase</fullName>
        <ecNumber evidence="2">3.1.4.-</ecNumber>
    </recommendedName>
</protein>
<dbReference type="Pfam" id="PF12850">
    <property type="entry name" value="Metallophos_2"/>
    <property type="match status" value="1"/>
</dbReference>
<dbReference type="Gene3D" id="3.60.21.10">
    <property type="match status" value="1"/>
</dbReference>
<comment type="cofactor">
    <cofactor evidence="2">
        <name>a divalent metal cation</name>
        <dbReference type="ChEBI" id="CHEBI:60240"/>
    </cofactor>
</comment>
<evidence type="ECO:0000313" key="4">
    <source>
        <dbReference type="EMBL" id="MTK21344.1"/>
    </source>
</evidence>
<comment type="similarity">
    <text evidence="1 2">Belongs to the metallophosphoesterase superfamily. YfcE family.</text>
</comment>
<dbReference type="EMBL" id="WMQE01000015">
    <property type="protein sequence ID" value="MTK21344.1"/>
    <property type="molecule type" value="Genomic_DNA"/>
</dbReference>
<evidence type="ECO:0000256" key="2">
    <source>
        <dbReference type="RuleBase" id="RU362039"/>
    </source>
</evidence>
<dbReference type="InterPro" id="IPR000979">
    <property type="entry name" value="Phosphodiesterase_MJ0936/Vps29"/>
</dbReference>
<feature type="domain" description="Calcineurin-like phosphoesterase" evidence="3">
    <location>
        <begin position="1"/>
        <end position="135"/>
    </location>
</feature>
<dbReference type="PANTHER" id="PTHR11124">
    <property type="entry name" value="VACUOLAR SORTING PROTEIN VPS29"/>
    <property type="match status" value="1"/>
</dbReference>
<keyword evidence="2" id="KW-0479">Metal-binding</keyword>
<dbReference type="InterPro" id="IPR024654">
    <property type="entry name" value="Calcineurin-like_PHP_lpxH"/>
</dbReference>
<name>A0A9X5APG5_9FIRM</name>
<accession>A0A9X5APG5</accession>
<dbReference type="GO" id="GO:0046872">
    <property type="term" value="F:metal ion binding"/>
    <property type="evidence" value="ECO:0007669"/>
    <property type="project" value="UniProtKB-KW"/>
</dbReference>
<reference evidence="4 5" key="1">
    <citation type="journal article" date="2019" name="Nat. Med.">
        <title>A library of human gut bacterial isolates paired with longitudinal multiomics data enables mechanistic microbiome research.</title>
        <authorList>
            <person name="Poyet M."/>
            <person name="Groussin M."/>
            <person name="Gibbons S.M."/>
            <person name="Avila-Pacheco J."/>
            <person name="Jiang X."/>
            <person name="Kearney S.M."/>
            <person name="Perrotta A.R."/>
            <person name="Berdy B."/>
            <person name="Zhao S."/>
            <person name="Lieberman T.D."/>
            <person name="Swanson P.K."/>
            <person name="Smith M."/>
            <person name="Roesemann S."/>
            <person name="Alexander J.E."/>
            <person name="Rich S.A."/>
            <person name="Livny J."/>
            <person name="Vlamakis H."/>
            <person name="Clish C."/>
            <person name="Bullock K."/>
            <person name="Deik A."/>
            <person name="Scott J."/>
            <person name="Pierce K.A."/>
            <person name="Xavier R.J."/>
            <person name="Alm E.J."/>
        </authorList>
    </citation>
    <scope>NUCLEOTIDE SEQUENCE [LARGE SCALE GENOMIC DNA]</scope>
    <source>
        <strain evidence="4 5">BIOML-A198</strain>
    </source>
</reference>
<comment type="caution">
    <text evidence="4">The sequence shown here is derived from an EMBL/GenBank/DDBJ whole genome shotgun (WGS) entry which is preliminary data.</text>
</comment>
<evidence type="ECO:0000313" key="5">
    <source>
        <dbReference type="Proteomes" id="UP000487649"/>
    </source>
</evidence>
<proteinExistence type="inferred from homology"/>
<dbReference type="GO" id="GO:0016787">
    <property type="term" value="F:hydrolase activity"/>
    <property type="evidence" value="ECO:0007669"/>
    <property type="project" value="UniProtKB-UniRule"/>
</dbReference>
<organism evidence="4 5">
    <name type="scientific">Turicibacter sanguinis</name>
    <dbReference type="NCBI Taxonomy" id="154288"/>
    <lineage>
        <taxon>Bacteria</taxon>
        <taxon>Bacillati</taxon>
        <taxon>Bacillota</taxon>
        <taxon>Erysipelotrichia</taxon>
        <taxon>Erysipelotrichales</taxon>
        <taxon>Turicibacteraceae</taxon>
        <taxon>Turicibacter</taxon>
    </lineage>
</organism>
<evidence type="ECO:0000256" key="1">
    <source>
        <dbReference type="ARBA" id="ARBA00008950"/>
    </source>
</evidence>
<dbReference type="SUPFAM" id="SSF56300">
    <property type="entry name" value="Metallo-dependent phosphatases"/>
    <property type="match status" value="1"/>
</dbReference>
<dbReference type="NCBIfam" id="TIGR00040">
    <property type="entry name" value="yfcE"/>
    <property type="match status" value="1"/>
</dbReference>
<dbReference type="EC" id="3.1.4.-" evidence="2"/>
<gene>
    <name evidence="4" type="ORF">GMA92_07915</name>
</gene>
<dbReference type="InterPro" id="IPR029052">
    <property type="entry name" value="Metallo-depent_PP-like"/>
</dbReference>
<evidence type="ECO:0000259" key="3">
    <source>
        <dbReference type="Pfam" id="PF12850"/>
    </source>
</evidence>
<dbReference type="Proteomes" id="UP000487649">
    <property type="component" value="Unassembled WGS sequence"/>
</dbReference>
<dbReference type="RefSeq" id="WP_006784362.1">
    <property type="nucleotide sequence ID" value="NZ_JAMQUV010000029.1"/>
</dbReference>